<protein>
    <submittedName>
        <fullName evidence="1">Uncharacterized protein</fullName>
    </submittedName>
</protein>
<proteinExistence type="predicted"/>
<dbReference type="PROSITE" id="PS51257">
    <property type="entry name" value="PROKAR_LIPOPROTEIN"/>
    <property type="match status" value="1"/>
</dbReference>
<dbReference type="AlphaFoldDB" id="A0A1J5RRS5"/>
<name>A0A1J5RRS5_9ZZZZ</name>
<reference evidence="1" key="1">
    <citation type="submission" date="2016-10" db="EMBL/GenBank/DDBJ databases">
        <title>Sequence of Gallionella enrichment culture.</title>
        <authorList>
            <person name="Poehlein A."/>
            <person name="Muehling M."/>
            <person name="Daniel R."/>
        </authorList>
    </citation>
    <scope>NUCLEOTIDE SEQUENCE</scope>
</reference>
<sequence length="258" mass="28647">MLAKINNQRKFVVAVTALIAFACTLRDSVADEIYSANTEYREFSIEYNGSRTFDRSPNKNGAQEGEVSLEAGLTPHLEVEASALSSKEPGGIFQLQAREVEARYQFFDTGEKWIDAGILVAYDFATQNNAPDSLEVKLLLQKDISKFTNTANIGFTQNVGKYSAHTGGPDYVFLWNTRYRYSAGFQPGIEVQSDFGQGRQLGSFNKQEHYIGPAVYGKLFGPLPLGQAIKYQVAYLFGASDVAARSVVRGQVEYEMHF</sequence>
<dbReference type="EMBL" id="MLJW01000238">
    <property type="protein sequence ID" value="OIQ92187.1"/>
    <property type="molecule type" value="Genomic_DNA"/>
</dbReference>
<gene>
    <name evidence="1" type="ORF">GALL_258640</name>
</gene>
<comment type="caution">
    <text evidence="1">The sequence shown here is derived from an EMBL/GenBank/DDBJ whole genome shotgun (WGS) entry which is preliminary data.</text>
</comment>
<organism evidence="1">
    <name type="scientific">mine drainage metagenome</name>
    <dbReference type="NCBI Taxonomy" id="410659"/>
    <lineage>
        <taxon>unclassified sequences</taxon>
        <taxon>metagenomes</taxon>
        <taxon>ecological metagenomes</taxon>
    </lineage>
</organism>
<evidence type="ECO:0000313" key="1">
    <source>
        <dbReference type="EMBL" id="OIQ92187.1"/>
    </source>
</evidence>
<accession>A0A1J5RRS5</accession>